<dbReference type="InterPro" id="IPR012337">
    <property type="entry name" value="RNaseH-like_sf"/>
</dbReference>
<dbReference type="Proteomes" id="UP000828390">
    <property type="component" value="Unassembled WGS sequence"/>
</dbReference>
<organism evidence="2 3">
    <name type="scientific">Dreissena polymorpha</name>
    <name type="common">Zebra mussel</name>
    <name type="synonym">Mytilus polymorpha</name>
    <dbReference type="NCBI Taxonomy" id="45954"/>
    <lineage>
        <taxon>Eukaryota</taxon>
        <taxon>Metazoa</taxon>
        <taxon>Spiralia</taxon>
        <taxon>Lophotrochozoa</taxon>
        <taxon>Mollusca</taxon>
        <taxon>Bivalvia</taxon>
        <taxon>Autobranchia</taxon>
        <taxon>Heteroconchia</taxon>
        <taxon>Euheterodonta</taxon>
        <taxon>Imparidentia</taxon>
        <taxon>Neoheterodontei</taxon>
        <taxon>Myida</taxon>
        <taxon>Dreissenoidea</taxon>
        <taxon>Dreissenidae</taxon>
        <taxon>Dreissena</taxon>
    </lineage>
</organism>
<dbReference type="AlphaFoldDB" id="A0A9D4CA64"/>
<comment type="caution">
    <text evidence="2">The sequence shown here is derived from an EMBL/GenBank/DDBJ whole genome shotgun (WGS) entry which is preliminary data.</text>
</comment>
<evidence type="ECO:0000313" key="3">
    <source>
        <dbReference type="Proteomes" id="UP000828390"/>
    </source>
</evidence>
<feature type="domain" description="HAT C-terminal dimerisation" evidence="1">
    <location>
        <begin position="14"/>
        <end position="61"/>
    </location>
</feature>
<dbReference type="GO" id="GO:0046983">
    <property type="term" value="F:protein dimerization activity"/>
    <property type="evidence" value="ECO:0007669"/>
    <property type="project" value="InterPro"/>
</dbReference>
<reference evidence="2" key="2">
    <citation type="submission" date="2020-11" db="EMBL/GenBank/DDBJ databases">
        <authorList>
            <person name="McCartney M.A."/>
            <person name="Auch B."/>
            <person name="Kono T."/>
            <person name="Mallez S."/>
            <person name="Becker A."/>
            <person name="Gohl D.M."/>
            <person name="Silverstein K.A.T."/>
            <person name="Koren S."/>
            <person name="Bechman K.B."/>
            <person name="Herman A."/>
            <person name="Abrahante J.E."/>
            <person name="Garbe J."/>
        </authorList>
    </citation>
    <scope>NUCLEOTIDE SEQUENCE</scope>
    <source>
        <strain evidence="2">Duluth1</strain>
        <tissue evidence="2">Whole animal</tissue>
    </source>
</reference>
<dbReference type="EMBL" id="JAIWYP010000013">
    <property type="protein sequence ID" value="KAH3720100.1"/>
    <property type="molecule type" value="Genomic_DNA"/>
</dbReference>
<protein>
    <recommendedName>
        <fullName evidence="1">HAT C-terminal dimerisation domain-containing protein</fullName>
    </recommendedName>
</protein>
<proteinExistence type="predicted"/>
<dbReference type="PANTHER" id="PTHR46880:SF5">
    <property type="entry name" value="DUF4371 DOMAIN-CONTAINING PROTEIN"/>
    <property type="match status" value="1"/>
</dbReference>
<sequence>MEWVTIHLRNSHNQLYKLEAVGLLLPTSTADCKRGFNTTKRIKTENRARMKSAVLNALMMVSIEGPDIEAVDFGEMVDAWL</sequence>
<keyword evidence="3" id="KW-1185">Reference proteome</keyword>
<reference evidence="2" key="1">
    <citation type="journal article" date="2019" name="bioRxiv">
        <title>The Genome of the Zebra Mussel, Dreissena polymorpha: A Resource for Invasive Species Research.</title>
        <authorList>
            <person name="McCartney M.A."/>
            <person name="Auch B."/>
            <person name="Kono T."/>
            <person name="Mallez S."/>
            <person name="Zhang Y."/>
            <person name="Obille A."/>
            <person name="Becker A."/>
            <person name="Abrahante J.E."/>
            <person name="Garbe J."/>
            <person name="Badalamenti J.P."/>
            <person name="Herman A."/>
            <person name="Mangelson H."/>
            <person name="Liachko I."/>
            <person name="Sullivan S."/>
            <person name="Sone E.D."/>
            <person name="Koren S."/>
            <person name="Silverstein K.A.T."/>
            <person name="Beckman K.B."/>
            <person name="Gohl D.M."/>
        </authorList>
    </citation>
    <scope>NUCLEOTIDE SEQUENCE</scope>
    <source>
        <strain evidence="2">Duluth1</strain>
        <tissue evidence="2">Whole animal</tissue>
    </source>
</reference>
<evidence type="ECO:0000259" key="1">
    <source>
        <dbReference type="Pfam" id="PF05699"/>
    </source>
</evidence>
<evidence type="ECO:0000313" key="2">
    <source>
        <dbReference type="EMBL" id="KAH3720100.1"/>
    </source>
</evidence>
<dbReference type="InterPro" id="IPR008906">
    <property type="entry name" value="HATC_C_dom"/>
</dbReference>
<gene>
    <name evidence="2" type="ORF">DPMN_062993</name>
</gene>
<accession>A0A9D4CA64</accession>
<name>A0A9D4CA64_DREPO</name>
<dbReference type="PANTHER" id="PTHR46880">
    <property type="entry name" value="RAS-ASSOCIATING DOMAIN-CONTAINING PROTEIN"/>
    <property type="match status" value="1"/>
</dbReference>
<dbReference type="Pfam" id="PF05699">
    <property type="entry name" value="Dimer_Tnp_hAT"/>
    <property type="match status" value="1"/>
</dbReference>
<dbReference type="SUPFAM" id="SSF53098">
    <property type="entry name" value="Ribonuclease H-like"/>
    <property type="match status" value="1"/>
</dbReference>